<dbReference type="PANTHER" id="PTHR13944:SF18">
    <property type="entry name" value="A-KINASE ANCHOR PROTEIN 13"/>
    <property type="match status" value="1"/>
</dbReference>
<dbReference type="SUPFAM" id="SSF57889">
    <property type="entry name" value="Cysteine-rich domain"/>
    <property type="match status" value="1"/>
</dbReference>
<reference evidence="6" key="1">
    <citation type="submission" date="2013-10" db="EMBL/GenBank/DDBJ databases">
        <authorList>
            <person name="Schartl M."/>
            <person name="Warren W."/>
        </authorList>
    </citation>
    <scope>NUCLEOTIDE SEQUENCE [LARGE SCALE GENOMIC DNA]</scope>
    <source>
        <strain evidence="6">female</strain>
    </source>
</reference>
<dbReference type="GO" id="GO:0035023">
    <property type="term" value="P:regulation of Rho protein signal transduction"/>
    <property type="evidence" value="ECO:0007669"/>
    <property type="project" value="TreeGrafter"/>
</dbReference>
<dbReference type="Ensembl" id="ENSPFOT00000031451.1">
    <property type="protein sequence ID" value="ENSPFOP00000023353.1"/>
    <property type="gene ID" value="ENSPFOG00000024728.1"/>
</dbReference>
<evidence type="ECO:0000256" key="3">
    <source>
        <dbReference type="SAM" id="MobiDB-lite"/>
    </source>
</evidence>
<dbReference type="InterPro" id="IPR046349">
    <property type="entry name" value="C1-like_sf"/>
</dbReference>
<dbReference type="PROSITE" id="PS00479">
    <property type="entry name" value="ZF_DAG_PE_1"/>
    <property type="match status" value="1"/>
</dbReference>
<evidence type="ECO:0000256" key="1">
    <source>
        <dbReference type="ARBA" id="ARBA00022723"/>
    </source>
</evidence>
<dbReference type="STRING" id="48698.ENSPFOP00000023353"/>
<dbReference type="Gene3D" id="3.30.60.20">
    <property type="match status" value="1"/>
</dbReference>
<organism evidence="5 6">
    <name type="scientific">Poecilia formosa</name>
    <name type="common">Amazon molly</name>
    <name type="synonym">Limia formosa</name>
    <dbReference type="NCBI Taxonomy" id="48698"/>
    <lineage>
        <taxon>Eukaryota</taxon>
        <taxon>Metazoa</taxon>
        <taxon>Chordata</taxon>
        <taxon>Craniata</taxon>
        <taxon>Vertebrata</taxon>
        <taxon>Euteleostomi</taxon>
        <taxon>Actinopterygii</taxon>
        <taxon>Neopterygii</taxon>
        <taxon>Teleostei</taxon>
        <taxon>Neoteleostei</taxon>
        <taxon>Acanthomorphata</taxon>
        <taxon>Ovalentaria</taxon>
        <taxon>Atherinomorphae</taxon>
        <taxon>Cyprinodontiformes</taxon>
        <taxon>Poeciliidae</taxon>
        <taxon>Poeciliinae</taxon>
        <taxon>Poecilia</taxon>
    </lineage>
</organism>
<dbReference type="GO" id="GO:0071875">
    <property type="term" value="P:adrenergic receptor signaling pathway"/>
    <property type="evidence" value="ECO:0007669"/>
    <property type="project" value="TreeGrafter"/>
</dbReference>
<dbReference type="InterPro" id="IPR002219">
    <property type="entry name" value="PKC_DAG/PE"/>
</dbReference>
<feature type="region of interest" description="Disordered" evidence="3">
    <location>
        <begin position="143"/>
        <end position="171"/>
    </location>
</feature>
<dbReference type="GO" id="GO:0043123">
    <property type="term" value="P:positive regulation of canonical NF-kappaB signal transduction"/>
    <property type="evidence" value="ECO:0007669"/>
    <property type="project" value="TreeGrafter"/>
</dbReference>
<dbReference type="PROSITE" id="PS50081">
    <property type="entry name" value="ZF_DAG_PE_2"/>
    <property type="match status" value="1"/>
</dbReference>
<dbReference type="GO" id="GO:0046872">
    <property type="term" value="F:metal ion binding"/>
    <property type="evidence" value="ECO:0007669"/>
    <property type="project" value="UniProtKB-KW"/>
</dbReference>
<feature type="domain" description="Phorbol-ester/DAG-type" evidence="4">
    <location>
        <begin position="18"/>
        <end position="65"/>
    </location>
</feature>
<dbReference type="SMART" id="SM00109">
    <property type="entry name" value="C1"/>
    <property type="match status" value="1"/>
</dbReference>
<dbReference type="Proteomes" id="UP000028760">
    <property type="component" value="Unassembled WGS sequence"/>
</dbReference>
<evidence type="ECO:0000259" key="4">
    <source>
        <dbReference type="PROSITE" id="PS50081"/>
    </source>
</evidence>
<dbReference type="EMBL" id="AYCK01003337">
    <property type="status" value="NOT_ANNOTATED_CDS"/>
    <property type="molecule type" value="Genomic_DNA"/>
</dbReference>
<protein>
    <recommendedName>
        <fullName evidence="4">Phorbol-ester/DAG-type domain-containing protein</fullName>
    </recommendedName>
</protein>
<dbReference type="GO" id="GO:0016020">
    <property type="term" value="C:membrane"/>
    <property type="evidence" value="ECO:0007669"/>
    <property type="project" value="TreeGrafter"/>
</dbReference>
<reference evidence="5" key="2">
    <citation type="submission" date="2025-08" db="UniProtKB">
        <authorList>
            <consortium name="Ensembl"/>
        </authorList>
    </citation>
    <scope>IDENTIFICATION</scope>
</reference>
<evidence type="ECO:0000256" key="2">
    <source>
        <dbReference type="ARBA" id="ARBA00022833"/>
    </source>
</evidence>
<name>A0A096LW12_POEFO</name>
<reference evidence="5" key="3">
    <citation type="submission" date="2025-09" db="UniProtKB">
        <authorList>
            <consortium name="Ensembl"/>
        </authorList>
    </citation>
    <scope>IDENTIFICATION</scope>
</reference>
<accession>A0A096LW12</accession>
<dbReference type="GO" id="GO:0005078">
    <property type="term" value="F:MAP-kinase scaffold activity"/>
    <property type="evidence" value="ECO:0007669"/>
    <property type="project" value="TreeGrafter"/>
</dbReference>
<dbReference type="GO" id="GO:0015629">
    <property type="term" value="C:actin cytoskeleton"/>
    <property type="evidence" value="ECO:0007669"/>
    <property type="project" value="TreeGrafter"/>
</dbReference>
<proteinExistence type="predicted"/>
<dbReference type="AlphaFoldDB" id="A0A096LW12"/>
<dbReference type="eggNOG" id="KOG3520">
    <property type="taxonomic scope" value="Eukaryota"/>
</dbReference>
<dbReference type="InterPro" id="IPR051632">
    <property type="entry name" value="Rho_GEF"/>
</dbReference>
<dbReference type="PANTHER" id="PTHR13944">
    <property type="entry name" value="AGAP007712-PA"/>
    <property type="match status" value="1"/>
</dbReference>
<sequence>KRDKDKESKEKDKKAVNGHIFTPVSSNQFLQCSQCNKAFNGKEAFCCTYCNASVHKGCRDSMPVCANVKMKAGGTRDRPRSAILSPEDNLPLMMPGSRRHTSIMTFPGNNLSKSLSISNIAGPFDDMPIKGLRYLSQSTDSLNRTNQVTESMESLTDEGNSSQMKLLTSHP</sequence>
<keyword evidence="2" id="KW-0862">Zinc</keyword>
<evidence type="ECO:0000313" key="6">
    <source>
        <dbReference type="Proteomes" id="UP000028760"/>
    </source>
</evidence>
<evidence type="ECO:0000313" key="5">
    <source>
        <dbReference type="Ensembl" id="ENSPFOP00000023353.1"/>
    </source>
</evidence>
<keyword evidence="1" id="KW-0479">Metal-binding</keyword>
<keyword evidence="6" id="KW-1185">Reference proteome</keyword>
<dbReference type="GeneTree" id="ENSGT00940000154146"/>